<dbReference type="InterPro" id="IPR050250">
    <property type="entry name" value="Macrolide_Exporter_MacB"/>
</dbReference>
<feature type="domain" description="MacB-like periplasmic core" evidence="10">
    <location>
        <begin position="17"/>
        <end position="292"/>
    </location>
</feature>
<feature type="transmembrane region" description="Helical" evidence="8">
    <location>
        <begin position="323"/>
        <end position="344"/>
    </location>
</feature>
<dbReference type="AlphaFoldDB" id="A0A444QFA3"/>
<gene>
    <name evidence="11" type="ORF">ELQ92_02915</name>
</gene>
<feature type="transmembrane region" description="Helical" evidence="8">
    <location>
        <begin position="17"/>
        <end position="37"/>
    </location>
</feature>
<evidence type="ECO:0000256" key="2">
    <source>
        <dbReference type="ARBA" id="ARBA00022475"/>
    </source>
</evidence>
<feature type="transmembrane region" description="Helical" evidence="8">
    <location>
        <begin position="379"/>
        <end position="401"/>
    </location>
</feature>
<dbReference type="InterPro" id="IPR003838">
    <property type="entry name" value="ABC3_permease_C"/>
</dbReference>
<accession>A0A444QFA3</accession>
<evidence type="ECO:0000256" key="4">
    <source>
        <dbReference type="ARBA" id="ARBA00022989"/>
    </source>
</evidence>
<dbReference type="Pfam" id="PF02687">
    <property type="entry name" value="FtsX"/>
    <property type="match status" value="1"/>
</dbReference>
<feature type="domain" description="ABC3 transporter permease C-terminal" evidence="9">
    <location>
        <begin position="327"/>
        <end position="475"/>
    </location>
</feature>
<keyword evidence="3 8" id="KW-0812">Transmembrane</keyword>
<dbReference type="GO" id="GO:0005886">
    <property type="term" value="C:plasma membrane"/>
    <property type="evidence" value="ECO:0007669"/>
    <property type="project" value="UniProtKB-SubCell"/>
</dbReference>
<keyword evidence="4 8" id="KW-1133">Transmembrane helix</keyword>
<dbReference type="PANTHER" id="PTHR30572:SF4">
    <property type="entry name" value="ABC TRANSPORTER PERMEASE YTRF"/>
    <property type="match status" value="1"/>
</dbReference>
<proteinExistence type="inferred from homology"/>
<evidence type="ECO:0000256" key="1">
    <source>
        <dbReference type="ARBA" id="ARBA00004651"/>
    </source>
</evidence>
<feature type="transmembrane region" description="Helical" evidence="8">
    <location>
        <begin position="446"/>
        <end position="468"/>
    </location>
</feature>
<evidence type="ECO:0000256" key="7">
    <source>
        <dbReference type="SAM" id="MobiDB-lite"/>
    </source>
</evidence>
<evidence type="ECO:0000256" key="3">
    <source>
        <dbReference type="ARBA" id="ARBA00022692"/>
    </source>
</evidence>
<comment type="similarity">
    <text evidence="6">Belongs to the ABC-4 integral membrane protein family.</text>
</comment>
<dbReference type="OrthoDB" id="4832961at2"/>
<reference evidence="11 12" key="1">
    <citation type="submission" date="2018-12" db="EMBL/GenBank/DDBJ databases">
        <authorList>
            <person name="Li F."/>
        </authorList>
    </citation>
    <scope>NUCLEOTIDE SEQUENCE [LARGE SCALE GENOMIC DNA]</scope>
    <source>
        <strain evidence="11 12">8H24J-4-2</strain>
    </source>
</reference>
<keyword evidence="5 8" id="KW-0472">Membrane</keyword>
<dbReference type="EMBL" id="RZNC01000001">
    <property type="protein sequence ID" value="RWZ68200.1"/>
    <property type="molecule type" value="Genomic_DNA"/>
</dbReference>
<evidence type="ECO:0000259" key="9">
    <source>
        <dbReference type="Pfam" id="PF02687"/>
    </source>
</evidence>
<feature type="region of interest" description="Disordered" evidence="7">
    <location>
        <begin position="139"/>
        <end position="164"/>
    </location>
</feature>
<keyword evidence="2" id="KW-1003">Cell membrane</keyword>
<dbReference type="InterPro" id="IPR025857">
    <property type="entry name" value="MacB_PCD"/>
</dbReference>
<dbReference type="RefSeq" id="WP_128497469.1">
    <property type="nucleotide sequence ID" value="NZ_RZNC01000001.1"/>
</dbReference>
<dbReference type="Pfam" id="PF12704">
    <property type="entry name" value="MacB_PCD"/>
    <property type="match status" value="1"/>
</dbReference>
<dbReference type="Proteomes" id="UP000288603">
    <property type="component" value="Unassembled WGS sequence"/>
</dbReference>
<sequence>MYFTYLRRELSGRTKQTVIVAAGLAIAIALVIIVNALTAGVRDAQTQALESVYGVGTDLTVAGAQQEPGEGDGARFEFGEGGGATADDGTTTLAQSQLRTEMGRSTLDATTVDTISGIDGVSSASGALSLTNSTFSGELPEIPAEGATGEAPADGAPQGGGGFGGGSFDVDSFTVLGVDPAAQSVGPLSSVTVSEGRALETDDAGQNVAVVDATYSTTNDLTVGGTVDVGGAAMEIVGIVTSSTSSTDTASNVYIPLDVAQSLADVGDVVSTVYVQAATADGIAAVQEEIETALPDTTVSSQSDLASTVSGSLSSATSLVTNLGTWLSILVLAVAVVLAVLFTISGVSRRTREFGTLKAIGWSNGRVIRQVAGESMVQGLFGGAIGLAIGLGGILAINVIAPTISSAPTTTSEAGRDGGPGGGGPGFASVAQTVSDITLTAPLTPWVLVAAVGLAVSAGLVAGAFGGWRAARLSPAEALRSVA</sequence>
<comment type="subcellular location">
    <subcellularLocation>
        <location evidence="1">Cell membrane</location>
        <topology evidence="1">Multi-pass membrane protein</topology>
    </subcellularLocation>
</comment>
<evidence type="ECO:0000256" key="5">
    <source>
        <dbReference type="ARBA" id="ARBA00023136"/>
    </source>
</evidence>
<evidence type="ECO:0000256" key="6">
    <source>
        <dbReference type="ARBA" id="ARBA00038076"/>
    </source>
</evidence>
<evidence type="ECO:0000313" key="12">
    <source>
        <dbReference type="Proteomes" id="UP000288603"/>
    </source>
</evidence>
<comment type="caution">
    <text evidence="11">The sequence shown here is derived from an EMBL/GenBank/DDBJ whole genome shotgun (WGS) entry which is preliminary data.</text>
</comment>
<evidence type="ECO:0000313" key="11">
    <source>
        <dbReference type="EMBL" id="RWZ68200.1"/>
    </source>
</evidence>
<keyword evidence="12" id="KW-1185">Reference proteome</keyword>
<name>A0A444QFA3_9MICO</name>
<dbReference type="GO" id="GO:0022857">
    <property type="term" value="F:transmembrane transporter activity"/>
    <property type="evidence" value="ECO:0007669"/>
    <property type="project" value="TreeGrafter"/>
</dbReference>
<evidence type="ECO:0000256" key="8">
    <source>
        <dbReference type="SAM" id="Phobius"/>
    </source>
</evidence>
<organism evidence="11 12">
    <name type="scientific">Labedella populi</name>
    <dbReference type="NCBI Taxonomy" id="2498850"/>
    <lineage>
        <taxon>Bacteria</taxon>
        <taxon>Bacillati</taxon>
        <taxon>Actinomycetota</taxon>
        <taxon>Actinomycetes</taxon>
        <taxon>Micrococcales</taxon>
        <taxon>Microbacteriaceae</taxon>
        <taxon>Labedella</taxon>
    </lineage>
</organism>
<protein>
    <submittedName>
        <fullName evidence="11">ABC transporter permease</fullName>
    </submittedName>
</protein>
<evidence type="ECO:0000259" key="10">
    <source>
        <dbReference type="Pfam" id="PF12704"/>
    </source>
</evidence>
<dbReference type="PANTHER" id="PTHR30572">
    <property type="entry name" value="MEMBRANE COMPONENT OF TRANSPORTER-RELATED"/>
    <property type="match status" value="1"/>
</dbReference>